<organism evidence="1 2">
    <name type="scientific">Smallanthus sonchifolius</name>
    <dbReference type="NCBI Taxonomy" id="185202"/>
    <lineage>
        <taxon>Eukaryota</taxon>
        <taxon>Viridiplantae</taxon>
        <taxon>Streptophyta</taxon>
        <taxon>Embryophyta</taxon>
        <taxon>Tracheophyta</taxon>
        <taxon>Spermatophyta</taxon>
        <taxon>Magnoliopsida</taxon>
        <taxon>eudicotyledons</taxon>
        <taxon>Gunneridae</taxon>
        <taxon>Pentapetalae</taxon>
        <taxon>asterids</taxon>
        <taxon>campanulids</taxon>
        <taxon>Asterales</taxon>
        <taxon>Asteraceae</taxon>
        <taxon>Asteroideae</taxon>
        <taxon>Heliantheae alliance</taxon>
        <taxon>Millerieae</taxon>
        <taxon>Smallanthus</taxon>
    </lineage>
</organism>
<comment type="caution">
    <text evidence="1">The sequence shown here is derived from an EMBL/GenBank/DDBJ whole genome shotgun (WGS) entry which is preliminary data.</text>
</comment>
<accession>A0ACB9D3R0</accession>
<protein>
    <submittedName>
        <fullName evidence="1">Uncharacterized protein</fullName>
    </submittedName>
</protein>
<reference evidence="1 2" key="2">
    <citation type="journal article" date="2022" name="Mol. Ecol. Resour.">
        <title>The genomes of chicory, endive, great burdock and yacon provide insights into Asteraceae paleo-polyploidization history and plant inulin production.</title>
        <authorList>
            <person name="Fan W."/>
            <person name="Wang S."/>
            <person name="Wang H."/>
            <person name="Wang A."/>
            <person name="Jiang F."/>
            <person name="Liu H."/>
            <person name="Zhao H."/>
            <person name="Xu D."/>
            <person name="Zhang Y."/>
        </authorList>
    </citation>
    <scope>NUCLEOTIDE SEQUENCE [LARGE SCALE GENOMIC DNA]</scope>
    <source>
        <strain evidence="2">cv. Yunnan</strain>
        <tissue evidence="1">Leaves</tissue>
    </source>
</reference>
<evidence type="ECO:0000313" key="2">
    <source>
        <dbReference type="Proteomes" id="UP001056120"/>
    </source>
</evidence>
<proteinExistence type="predicted"/>
<evidence type="ECO:0000313" key="1">
    <source>
        <dbReference type="EMBL" id="KAI3741209.1"/>
    </source>
</evidence>
<dbReference type="EMBL" id="CM042037">
    <property type="protein sequence ID" value="KAI3741209.1"/>
    <property type="molecule type" value="Genomic_DNA"/>
</dbReference>
<gene>
    <name evidence="1" type="ORF">L1987_58879</name>
</gene>
<name>A0ACB9D3R0_9ASTR</name>
<keyword evidence="2" id="KW-1185">Reference proteome</keyword>
<sequence>MHSLIMFGMCSIFLFVAAVLQRRLQVIMDKSSFVVYNTDLSICAELEDEGSIKFQRLAAATNVAPGFRNAWILA</sequence>
<reference evidence="2" key="1">
    <citation type="journal article" date="2022" name="Mol. Ecol. Resour.">
        <title>The genomes of chicory, endive, great burdock and yacon provide insights into Asteraceae palaeo-polyploidization history and plant inulin production.</title>
        <authorList>
            <person name="Fan W."/>
            <person name="Wang S."/>
            <person name="Wang H."/>
            <person name="Wang A."/>
            <person name="Jiang F."/>
            <person name="Liu H."/>
            <person name="Zhao H."/>
            <person name="Xu D."/>
            <person name="Zhang Y."/>
        </authorList>
    </citation>
    <scope>NUCLEOTIDE SEQUENCE [LARGE SCALE GENOMIC DNA]</scope>
    <source>
        <strain evidence="2">cv. Yunnan</strain>
    </source>
</reference>
<dbReference type="Proteomes" id="UP001056120">
    <property type="component" value="Linkage Group LG20"/>
</dbReference>